<dbReference type="RefSeq" id="WP_367623341.1">
    <property type="nucleotide sequence ID" value="NZ_JBFNQD010000001.1"/>
</dbReference>
<protein>
    <submittedName>
        <fullName evidence="2">NAD(P)-dependent oxidoreductase</fullName>
    </submittedName>
</protein>
<proteinExistence type="predicted"/>
<dbReference type="PANTHER" id="PTHR48079">
    <property type="entry name" value="PROTEIN YEEZ"/>
    <property type="match status" value="1"/>
</dbReference>
<evidence type="ECO:0000259" key="1">
    <source>
        <dbReference type="Pfam" id="PF01370"/>
    </source>
</evidence>
<dbReference type="InterPro" id="IPR036291">
    <property type="entry name" value="NAD(P)-bd_dom_sf"/>
</dbReference>
<dbReference type="InterPro" id="IPR051783">
    <property type="entry name" value="NAD(P)-dependent_oxidoreduct"/>
</dbReference>
<name>A0ABV3PHW2_9HYPH</name>
<dbReference type="Proteomes" id="UP001555786">
    <property type="component" value="Unassembled WGS sequence"/>
</dbReference>
<feature type="domain" description="NAD-dependent epimerase/dehydratase" evidence="1">
    <location>
        <begin position="10"/>
        <end position="195"/>
    </location>
</feature>
<dbReference type="EMBL" id="JBFNQD010000001">
    <property type="protein sequence ID" value="MEW9305225.1"/>
    <property type="molecule type" value="Genomic_DNA"/>
</dbReference>
<sequence length="247" mass="25605">MSQTTSPRTIFLAGATGAIGAPLTRLLRRAGHRVVGTTRTPAKADALRELGAEPVVVDVFDSDALVAAVAAARPEIVIHQLTDLPPALDPARMADFVPRNARIRREGTANLVAAALAAGARRIIAQSIAWVYAPGPLPHTETAPLNHGAEGPGAVSVQGVIALEDAVLQAPAEGVVLRYGYLYGPGTGSDSPRRPMSVHVDAAALAALLAIDRGRPGAYNVAEASAELSTARALDELGWRADFRLAA</sequence>
<gene>
    <name evidence="2" type="ORF">ABXS05_06740</name>
</gene>
<accession>A0ABV3PHW2</accession>
<dbReference type="SUPFAM" id="SSF51735">
    <property type="entry name" value="NAD(P)-binding Rossmann-fold domains"/>
    <property type="match status" value="1"/>
</dbReference>
<evidence type="ECO:0000313" key="2">
    <source>
        <dbReference type="EMBL" id="MEW9305225.1"/>
    </source>
</evidence>
<reference evidence="2 3" key="1">
    <citation type="submission" date="2024-07" db="EMBL/GenBank/DDBJ databases">
        <title>Description of Labrys sedimenti sp. nov., isolated from a diclofenac-degrading enrichment culture.</title>
        <authorList>
            <person name="Tancsics A."/>
            <person name="Csepanyi A."/>
        </authorList>
    </citation>
    <scope>NUCLEOTIDE SEQUENCE [LARGE SCALE GENOMIC DNA]</scope>
    <source>
        <strain evidence="2 3">LMG 23578</strain>
    </source>
</reference>
<dbReference type="Gene3D" id="3.40.50.720">
    <property type="entry name" value="NAD(P)-binding Rossmann-like Domain"/>
    <property type="match status" value="1"/>
</dbReference>
<dbReference type="PANTHER" id="PTHR48079:SF6">
    <property type="entry name" value="NAD(P)-BINDING DOMAIN-CONTAINING PROTEIN-RELATED"/>
    <property type="match status" value="1"/>
</dbReference>
<dbReference type="InterPro" id="IPR001509">
    <property type="entry name" value="Epimerase_deHydtase"/>
</dbReference>
<evidence type="ECO:0000313" key="3">
    <source>
        <dbReference type="Proteomes" id="UP001555786"/>
    </source>
</evidence>
<comment type="caution">
    <text evidence="2">The sequence shown here is derived from an EMBL/GenBank/DDBJ whole genome shotgun (WGS) entry which is preliminary data.</text>
</comment>
<keyword evidence="3" id="KW-1185">Reference proteome</keyword>
<organism evidence="2 3">
    <name type="scientific">Labrys neptuniae</name>
    <dbReference type="NCBI Taxonomy" id="376174"/>
    <lineage>
        <taxon>Bacteria</taxon>
        <taxon>Pseudomonadati</taxon>
        <taxon>Pseudomonadota</taxon>
        <taxon>Alphaproteobacteria</taxon>
        <taxon>Hyphomicrobiales</taxon>
        <taxon>Xanthobacteraceae</taxon>
        <taxon>Labrys</taxon>
    </lineage>
</organism>
<dbReference type="Pfam" id="PF01370">
    <property type="entry name" value="Epimerase"/>
    <property type="match status" value="1"/>
</dbReference>